<keyword evidence="7 8" id="KW-0413">Isomerase</keyword>
<dbReference type="UniPathway" id="UPA00109">
    <property type="reaction ID" value="UER00189"/>
</dbReference>
<dbReference type="EC" id="5.3.1.1" evidence="8 9"/>
<evidence type="ECO:0000256" key="4">
    <source>
        <dbReference type="ARBA" id="ARBA00022432"/>
    </source>
</evidence>
<dbReference type="InterPro" id="IPR020861">
    <property type="entry name" value="Triosephosphate_isomerase_AS"/>
</dbReference>
<evidence type="ECO:0000256" key="9">
    <source>
        <dbReference type="RuleBase" id="RU363013"/>
    </source>
</evidence>
<protein>
    <recommendedName>
        <fullName evidence="8 9">Triosephosphate isomerase</fullName>
        <shortName evidence="8">TIM</shortName>
        <shortName evidence="8">TPI</shortName>
        <ecNumber evidence="8 9">5.3.1.1</ecNumber>
    </recommendedName>
    <alternativeName>
        <fullName evidence="8">Triose-phosphate isomerase</fullName>
    </alternativeName>
</protein>
<dbReference type="AlphaFoldDB" id="A0A380MX87"/>
<feature type="binding site" evidence="8">
    <location>
        <position position="164"/>
    </location>
    <ligand>
        <name>substrate</name>
    </ligand>
</feature>
<evidence type="ECO:0000256" key="1">
    <source>
        <dbReference type="ARBA" id="ARBA00004680"/>
    </source>
</evidence>
<keyword evidence="6 8" id="KW-0324">Glycolysis</keyword>
<dbReference type="InterPro" id="IPR000652">
    <property type="entry name" value="Triosephosphate_isomerase"/>
</dbReference>
<evidence type="ECO:0000256" key="6">
    <source>
        <dbReference type="ARBA" id="ARBA00023152"/>
    </source>
</evidence>
<evidence type="ECO:0000256" key="3">
    <source>
        <dbReference type="ARBA" id="ARBA00007422"/>
    </source>
</evidence>
<dbReference type="InterPro" id="IPR035990">
    <property type="entry name" value="TIM_sf"/>
</dbReference>
<keyword evidence="11" id="KW-1185">Reference proteome</keyword>
<organism evidence="10 11">
    <name type="scientific">Suttonella indologenes</name>
    <dbReference type="NCBI Taxonomy" id="13276"/>
    <lineage>
        <taxon>Bacteria</taxon>
        <taxon>Pseudomonadati</taxon>
        <taxon>Pseudomonadota</taxon>
        <taxon>Gammaproteobacteria</taxon>
        <taxon>Cardiobacteriales</taxon>
        <taxon>Cardiobacteriaceae</taxon>
        <taxon>Suttonella</taxon>
    </lineage>
</organism>
<dbReference type="GO" id="GO:0019563">
    <property type="term" value="P:glycerol catabolic process"/>
    <property type="evidence" value="ECO:0007669"/>
    <property type="project" value="TreeGrafter"/>
</dbReference>
<sequence length="241" mass="25727">MRKPIAAANWKMNGDLALIDTFAAADLAHGNVQTIWGLPAILLPAAKAAGFADLAGEDVSAYEKGAYTGEISAAMLKEAGCTYCIIGHSERRTMHGEDENILQEKWRQLKAQGIHPLYCLGESEAEYDGGQTQAAIERQLLPILEAGLVDEHTVLAYEPVWAIGTGKAATAEYAQSVHEQIRKILSEKCGNMAEKVRILYGGSVKPDNAAELIAKADIDGFLVGGASLQADAFGKIIEAMA</sequence>
<comment type="pathway">
    <text evidence="1 8 9">Carbohydrate degradation; glycolysis; D-glyceraldehyde 3-phosphate from glycerone phosphate: step 1/1.</text>
</comment>
<evidence type="ECO:0000256" key="8">
    <source>
        <dbReference type="HAMAP-Rule" id="MF_00147"/>
    </source>
</evidence>
<dbReference type="NCBIfam" id="TIGR00419">
    <property type="entry name" value="tim"/>
    <property type="match status" value="1"/>
</dbReference>
<comment type="pathway">
    <text evidence="8 9">Carbohydrate biosynthesis; gluconeogenesis.</text>
</comment>
<reference evidence="10 11" key="1">
    <citation type="submission" date="2018-06" db="EMBL/GenBank/DDBJ databases">
        <authorList>
            <consortium name="Pathogen Informatics"/>
            <person name="Doyle S."/>
        </authorList>
    </citation>
    <scope>NUCLEOTIDE SEQUENCE [LARGE SCALE GENOMIC DNA]</scope>
    <source>
        <strain evidence="10 11">NCTC10717</strain>
    </source>
</reference>
<dbReference type="PANTHER" id="PTHR21139:SF42">
    <property type="entry name" value="TRIOSEPHOSPHATE ISOMERASE"/>
    <property type="match status" value="1"/>
</dbReference>
<comment type="function">
    <text evidence="8">Involved in the gluconeogenesis. Catalyzes stereospecifically the conversion of dihydroxyacetone phosphate (DHAP) to D-glyceraldehyde-3-phosphate (G3P).</text>
</comment>
<dbReference type="GO" id="GO:0046166">
    <property type="term" value="P:glyceraldehyde-3-phosphate biosynthetic process"/>
    <property type="evidence" value="ECO:0007669"/>
    <property type="project" value="TreeGrafter"/>
</dbReference>
<comment type="subunit">
    <text evidence="8 9">Homodimer.</text>
</comment>
<dbReference type="Pfam" id="PF00121">
    <property type="entry name" value="TIM"/>
    <property type="match status" value="1"/>
</dbReference>
<comment type="pathway">
    <text evidence="2">Carbohydrate metabolism; erythritol degradation.</text>
</comment>
<accession>A0A380MX87</accession>
<dbReference type="GO" id="GO:0006094">
    <property type="term" value="P:gluconeogenesis"/>
    <property type="evidence" value="ECO:0007669"/>
    <property type="project" value="UniProtKB-UniRule"/>
</dbReference>
<dbReference type="HAMAP" id="MF_00147_B">
    <property type="entry name" value="TIM_B"/>
    <property type="match status" value="1"/>
</dbReference>
<gene>
    <name evidence="8 10" type="primary">tpiA</name>
    <name evidence="10" type="ORF">NCTC10717_00949</name>
</gene>
<dbReference type="PROSITE" id="PS51440">
    <property type="entry name" value="TIM_2"/>
    <property type="match status" value="1"/>
</dbReference>
<proteinExistence type="inferred from homology"/>
<dbReference type="SUPFAM" id="SSF51351">
    <property type="entry name" value="Triosephosphate isomerase (TIM)"/>
    <property type="match status" value="1"/>
</dbReference>
<feature type="binding site" evidence="8">
    <location>
        <position position="203"/>
    </location>
    <ligand>
        <name>substrate</name>
    </ligand>
</feature>
<evidence type="ECO:0000256" key="5">
    <source>
        <dbReference type="ARBA" id="ARBA00022490"/>
    </source>
</evidence>
<keyword evidence="4 8" id="KW-0312">Gluconeogenesis</keyword>
<feature type="active site" description="Electrophile" evidence="8">
    <location>
        <position position="88"/>
    </location>
</feature>
<dbReference type="Gene3D" id="3.20.20.70">
    <property type="entry name" value="Aldolase class I"/>
    <property type="match status" value="1"/>
</dbReference>
<dbReference type="CDD" id="cd00311">
    <property type="entry name" value="TIM"/>
    <property type="match status" value="1"/>
</dbReference>
<evidence type="ECO:0000256" key="7">
    <source>
        <dbReference type="ARBA" id="ARBA00023235"/>
    </source>
</evidence>
<dbReference type="InterPro" id="IPR022896">
    <property type="entry name" value="TrioseP_Isoase_bac/euk"/>
</dbReference>
<comment type="catalytic activity">
    <reaction evidence="8 9">
        <text>D-glyceraldehyde 3-phosphate = dihydroxyacetone phosphate</text>
        <dbReference type="Rhea" id="RHEA:18585"/>
        <dbReference type="ChEBI" id="CHEBI:57642"/>
        <dbReference type="ChEBI" id="CHEBI:59776"/>
        <dbReference type="EC" id="5.3.1.1"/>
    </reaction>
</comment>
<dbReference type="FunFam" id="3.20.20.70:FF:000016">
    <property type="entry name" value="Triosephosphate isomerase"/>
    <property type="match status" value="1"/>
</dbReference>
<dbReference type="Proteomes" id="UP000254575">
    <property type="component" value="Unassembled WGS sequence"/>
</dbReference>
<dbReference type="PROSITE" id="PS00171">
    <property type="entry name" value="TIM_1"/>
    <property type="match status" value="1"/>
</dbReference>
<name>A0A380MX87_9GAMM</name>
<evidence type="ECO:0000313" key="10">
    <source>
        <dbReference type="EMBL" id="SUO96331.1"/>
    </source>
</evidence>
<dbReference type="GO" id="GO:0005829">
    <property type="term" value="C:cytosol"/>
    <property type="evidence" value="ECO:0007669"/>
    <property type="project" value="TreeGrafter"/>
</dbReference>
<keyword evidence="5 8" id="KW-0963">Cytoplasm</keyword>
<dbReference type="GO" id="GO:0006096">
    <property type="term" value="P:glycolytic process"/>
    <property type="evidence" value="ECO:0007669"/>
    <property type="project" value="UniProtKB-UniRule"/>
</dbReference>
<feature type="binding site" evidence="8">
    <location>
        <begin position="224"/>
        <end position="225"/>
    </location>
    <ligand>
        <name>substrate</name>
    </ligand>
</feature>
<dbReference type="PANTHER" id="PTHR21139">
    <property type="entry name" value="TRIOSEPHOSPHATE ISOMERASE"/>
    <property type="match status" value="1"/>
</dbReference>
<evidence type="ECO:0000313" key="11">
    <source>
        <dbReference type="Proteomes" id="UP000254575"/>
    </source>
</evidence>
<dbReference type="EMBL" id="UHIA01000004">
    <property type="protein sequence ID" value="SUO96331.1"/>
    <property type="molecule type" value="Genomic_DNA"/>
</dbReference>
<feature type="binding site" evidence="8">
    <location>
        <begin position="9"/>
        <end position="11"/>
    </location>
    <ligand>
        <name>substrate</name>
    </ligand>
</feature>
<dbReference type="UniPathway" id="UPA00138"/>
<feature type="active site" description="Proton acceptor" evidence="8">
    <location>
        <position position="158"/>
    </location>
</feature>
<comment type="similarity">
    <text evidence="3 8 9">Belongs to the triosephosphate isomerase family.</text>
</comment>
<dbReference type="GO" id="GO:0004807">
    <property type="term" value="F:triose-phosphate isomerase activity"/>
    <property type="evidence" value="ECO:0007669"/>
    <property type="project" value="UniProtKB-UniRule"/>
</dbReference>
<dbReference type="OrthoDB" id="9809429at2"/>
<evidence type="ECO:0000256" key="2">
    <source>
        <dbReference type="ARBA" id="ARBA00004939"/>
    </source>
</evidence>
<comment type="subcellular location">
    <subcellularLocation>
        <location evidence="8 9">Cytoplasm</location>
    </subcellularLocation>
</comment>
<dbReference type="RefSeq" id="WP_115218217.1">
    <property type="nucleotide sequence ID" value="NZ_UHIA01000004.1"/>
</dbReference>
<dbReference type="InterPro" id="IPR013785">
    <property type="entry name" value="Aldolase_TIM"/>
</dbReference>